<proteinExistence type="predicted"/>
<organism evidence="1 2">
    <name type="scientific">Nonomuraea monospora</name>
    <dbReference type="NCBI Taxonomy" id="568818"/>
    <lineage>
        <taxon>Bacteria</taxon>
        <taxon>Bacillati</taxon>
        <taxon>Actinomycetota</taxon>
        <taxon>Actinomycetes</taxon>
        <taxon>Streptosporangiales</taxon>
        <taxon>Streptosporangiaceae</taxon>
        <taxon>Nonomuraea</taxon>
    </lineage>
</organism>
<reference evidence="1 2" key="1">
    <citation type="journal article" date="2019" name="Int. J. Syst. Evol. Microbiol.">
        <title>The Global Catalogue of Microorganisms (GCM) 10K type strain sequencing project: providing services to taxonomists for standard genome sequencing and annotation.</title>
        <authorList>
            <consortium name="The Broad Institute Genomics Platform"/>
            <consortium name="The Broad Institute Genome Sequencing Center for Infectious Disease"/>
            <person name="Wu L."/>
            <person name="Ma J."/>
        </authorList>
    </citation>
    <scope>NUCLEOTIDE SEQUENCE [LARGE SCALE GENOMIC DNA]</scope>
    <source>
        <strain evidence="1 2">JCM 16114</strain>
    </source>
</reference>
<dbReference type="Proteomes" id="UP001499843">
    <property type="component" value="Unassembled WGS sequence"/>
</dbReference>
<accession>A0ABN3CQ50</accession>
<name>A0ABN3CQ50_9ACTN</name>
<dbReference type="EMBL" id="BAAAQX010000020">
    <property type="protein sequence ID" value="GAA2211401.1"/>
    <property type="molecule type" value="Genomic_DNA"/>
</dbReference>
<evidence type="ECO:0000313" key="1">
    <source>
        <dbReference type="EMBL" id="GAA2211401.1"/>
    </source>
</evidence>
<keyword evidence="2" id="KW-1185">Reference proteome</keyword>
<evidence type="ECO:0000313" key="2">
    <source>
        <dbReference type="Proteomes" id="UP001499843"/>
    </source>
</evidence>
<protein>
    <submittedName>
        <fullName evidence="1">Uncharacterized protein</fullName>
    </submittedName>
</protein>
<sequence>MGAMKRNPEGHPFLSTSPKLLYNGYSCQAEQRSPSESGTCRENGIGGRVAVEGFEEANARRDEGGK</sequence>
<comment type="caution">
    <text evidence="1">The sequence shown here is derived from an EMBL/GenBank/DDBJ whole genome shotgun (WGS) entry which is preliminary data.</text>
</comment>
<gene>
    <name evidence="1" type="ORF">GCM10009850_068600</name>
</gene>